<dbReference type="EMBL" id="CVRI01000035">
    <property type="protein sequence ID" value="CRK92691.1"/>
    <property type="molecule type" value="Genomic_DNA"/>
</dbReference>
<dbReference type="SMART" id="SM00060">
    <property type="entry name" value="FN3"/>
    <property type="match status" value="5"/>
</dbReference>
<dbReference type="Pfam" id="PF07679">
    <property type="entry name" value="I-set"/>
    <property type="match status" value="1"/>
</dbReference>
<dbReference type="SMART" id="SM00367">
    <property type="entry name" value="LRR_CC"/>
    <property type="match status" value="6"/>
</dbReference>
<dbReference type="InterPro" id="IPR007110">
    <property type="entry name" value="Ig-like_dom"/>
</dbReference>
<dbReference type="InterPro" id="IPR032675">
    <property type="entry name" value="LRR_dom_sf"/>
</dbReference>
<dbReference type="OrthoDB" id="5843172at2759"/>
<sequence>MLMLKCYLIMFILSTVVTGDYINTGGPRVVTEGDDALLTCVVMGGYRNDTVLWRKGPSEILAAGLNRVTNDKRFSVLHDDAPSNKKKPGGDVWVLLIKTVKPEDSDVYVCEVNSDPIIKSFHPLRIKSKNGTFYANTLVKVEKNSDGDAIELLPPSIAGNDSQYHNFPPTITHDYTDCCESFNVTTKCLGFCTVHNILDGTTGIEPEACEADFSNIIKCMADGRNHMPCCERKKIPDLCQDMCRGEYTPFTDYLKSRISCAAHTIPGLECILEGIQKIPSAPTAVFVEALNEKSLQISWMPPENLAETVKSFKINVTILQSFDEDFLANTTASTISVKVPSELNSTIINNLQPFTMYSVFVTAENEFGSSLPSIRRRALTLKNDMVNGGNSIAVIPKLPDVKGCCISQGITHRTCLDKMCDPIKADFTEVPDLMVCAPWANITFSCLANNIDHTPCCKSRGMPDVCLSFCDGTVKTINFNVFKCLQYMSDYSSCLLQGYGVLPGSPIRLRALLVSSQYAILEWRPPKVLADTVKTYHLNIRKLGSGDEYVVVEKSTPPIILDNLEAHSNYEAYIVAVNAHGKSYPSPRLIFQTKSVVESDPVTPAYNMTTCCKYSGLLPQCMSLCSYDIKMSDLQTLGSACLASVGVVIRCAAGGRDHSKCCTRRGVSSKCMANCKGIMTLPTECVSYAGNIIQCFEEGTGNIPGPVENLHATRVTNISITLNWSPFDNDTDNKQIGFKDFLIQYGKVDNMTMYETVIKLENEVSSSDTEIDLNNLESNTLYRIMVVARGQYGNSLPSSMLLINTSMTNNDALVYGAPSPPHSLVVSSHGATFITVSWQPPEFSHPHEKISYRMFHRSGNNVTIVDTKMLWARLNRLTPNTQHIFYLTAIGSKGTSLPSETLVAWTDPALPAFIDPPTIHPSDFVSEGNSMTILCLALGNPIPNVKLYVGGHFVRAETTRHMVTTVHNVTTDMEHVSCYADNGYGVPMQTSKKISINFAPRIQAAGIQVASVGDSVELKCSIKSKPIPKTMFWKDHDGRIPVIQSANYDMTMMNDINDPTAYTMVLHIMKLKTDDVGDYFCHAENALGSVTRPVSVRMRNTAAVTNIAECCAIQNVSSTCMDACSFYLDIESVIDRPECLADFDKLMKCASDGSDHRACCAMKEVPRKCLNWCRGEAVIQGGPACAIQYTKSIVGCFQENQNRLPGPPQNLKLQKILDDQVLVKWDPPIKNPNSVEGYRVFWHSADYRNENLTTTLSGLGTSRLDAKETTIKINGLEHNVLYELVVKAGNSHGASILSEPLRFTLDDQITSAHSGGNGSIVGGIFAGLLAIILIVVAAFLFMKSKKLKNKNANGGVAFENPSYLRETNVEQVHIQTISNNPQETNNSTAAVITSNSTSSNNIPTASEVNPTLYEDDENKMLKHNVKEENINCSKATTASTVSKTEFTIKDNDGRSSLENLPNAEVVKKRKLDESKMLMDNNENSLSVDKLIEILSSNETNSGKLPSSTMSSANIYKNELGSNSLLSPVPSTLSSPSSSSSKIGLSESILSSGPSPKSPLKKFSSPHHTNGGKPMISDMNKKMKQVSKRQPRAVYYQSKISDNSIGIKICIKKAIFKMVVKEEGSIPAACRLASICSLWREVSLDTKLWRTIDLSTYFKEKYRTELRLKWFIENRMLDSEDVNISFWKVTNTLCVLVKLFENCPNLISLSLAGWRALTAEDLDYLAANFPRIARLDLSSINTELSASKTAVNLQSLVNAIEKINKRMTHLNLAHNRLSGIPQITTALTTHCPNLIMLDLSNVKTIAVSHGMFNVEKLQEGCQKLKILRIANSHIQLSNASLQEQMTSLGFPDLEELSVASLADESRLMSDEALQRILKSSTKLKLLDVRGCARLTHDSLIRIPAWDLKHLFLSGCSATRDVGSGLELIASKWAHSLIEFDLAWATVQKPLDNALKALADKREESPLNHLNLCGSAVSVEAVKEILDNCPSLISINLASCRGLPRGIKRLLQGKTQLNELRENLKNGD</sequence>
<dbReference type="InterPro" id="IPR013783">
    <property type="entry name" value="Ig-like_fold"/>
</dbReference>
<dbReference type="InterPro" id="IPR003599">
    <property type="entry name" value="Ig_sub"/>
</dbReference>
<dbReference type="InterPro" id="IPR006553">
    <property type="entry name" value="Leu-rich_rpt_Cys-con_subtyp"/>
</dbReference>
<dbReference type="SUPFAM" id="SSF52047">
    <property type="entry name" value="RNI-like"/>
    <property type="match status" value="1"/>
</dbReference>
<dbReference type="Proteomes" id="UP000183832">
    <property type="component" value="Unassembled WGS sequence"/>
</dbReference>
<dbReference type="STRING" id="568069.A0A1J1HXH7"/>
<feature type="domain" description="Fibronectin type-III" evidence="6">
    <location>
        <begin position="1207"/>
        <end position="1308"/>
    </location>
</feature>
<feature type="chain" id="PRO_5013198797" evidence="4">
    <location>
        <begin position="20"/>
        <end position="2026"/>
    </location>
</feature>
<keyword evidence="3" id="KW-0472">Membrane</keyword>
<dbReference type="SUPFAM" id="SSF49265">
    <property type="entry name" value="Fibronectin type III"/>
    <property type="match status" value="3"/>
</dbReference>
<feature type="domain" description="Ig-like" evidence="5">
    <location>
        <begin position="30"/>
        <end position="114"/>
    </location>
</feature>
<dbReference type="PANTHER" id="PTHR13817">
    <property type="entry name" value="TITIN"/>
    <property type="match status" value="1"/>
</dbReference>
<evidence type="ECO:0000256" key="4">
    <source>
        <dbReference type="SAM" id="SignalP"/>
    </source>
</evidence>
<dbReference type="GO" id="GO:0030154">
    <property type="term" value="P:cell differentiation"/>
    <property type="evidence" value="ECO:0007669"/>
    <property type="project" value="UniProtKB-ARBA"/>
</dbReference>
<evidence type="ECO:0000256" key="2">
    <source>
        <dbReference type="SAM" id="MobiDB-lite"/>
    </source>
</evidence>
<dbReference type="GO" id="GO:0009653">
    <property type="term" value="P:anatomical structure morphogenesis"/>
    <property type="evidence" value="ECO:0007669"/>
    <property type="project" value="UniProtKB-ARBA"/>
</dbReference>
<dbReference type="SMART" id="SM00409">
    <property type="entry name" value="IG"/>
    <property type="match status" value="2"/>
</dbReference>
<dbReference type="InterPro" id="IPR036116">
    <property type="entry name" value="FN3_sf"/>
</dbReference>
<gene>
    <name evidence="7" type="ORF">CLUMA_CG006264</name>
</gene>
<proteinExistence type="predicted"/>
<feature type="transmembrane region" description="Helical" evidence="3">
    <location>
        <begin position="1320"/>
        <end position="1341"/>
    </location>
</feature>
<keyword evidence="3" id="KW-0812">Transmembrane</keyword>
<dbReference type="Gene3D" id="3.80.10.10">
    <property type="entry name" value="Ribonuclease Inhibitor"/>
    <property type="match status" value="1"/>
</dbReference>
<dbReference type="Pfam" id="PF00041">
    <property type="entry name" value="fn3"/>
    <property type="match status" value="4"/>
</dbReference>
<name>A0A1J1HXH7_9DIPT</name>
<dbReference type="Pfam" id="PF01682">
    <property type="entry name" value="DB"/>
    <property type="match status" value="4"/>
</dbReference>
<feature type="region of interest" description="Disordered" evidence="2">
    <location>
        <begin position="1526"/>
        <end position="1582"/>
    </location>
</feature>
<dbReference type="InterPro" id="IPR003598">
    <property type="entry name" value="Ig_sub2"/>
</dbReference>
<dbReference type="InterPro" id="IPR050964">
    <property type="entry name" value="Striated_Muscle_Regulatory"/>
</dbReference>
<dbReference type="PROSITE" id="PS50835">
    <property type="entry name" value="IG_LIKE"/>
    <property type="match status" value="2"/>
</dbReference>
<keyword evidence="4" id="KW-0732">Signal</keyword>
<dbReference type="SUPFAM" id="SSF48726">
    <property type="entry name" value="Immunoglobulin"/>
    <property type="match status" value="3"/>
</dbReference>
<dbReference type="CDD" id="cd00063">
    <property type="entry name" value="FN3"/>
    <property type="match status" value="5"/>
</dbReference>
<dbReference type="PANTHER" id="PTHR13817:SF155">
    <property type="entry name" value="IG-LIKE AND FIBRONECTIN TYPE-III DOMAIN-CONTAINING PROTEIN C25G4.10"/>
    <property type="match status" value="1"/>
</dbReference>
<protein>
    <submittedName>
        <fullName evidence="7">CLUMA_CG006264, isoform A</fullName>
    </submittedName>
</protein>
<dbReference type="InterPro" id="IPR013098">
    <property type="entry name" value="Ig_I-set"/>
</dbReference>
<evidence type="ECO:0000313" key="7">
    <source>
        <dbReference type="EMBL" id="CRK92691.1"/>
    </source>
</evidence>
<feature type="domain" description="Fibronectin type-III" evidence="6">
    <location>
        <begin position="505"/>
        <end position="596"/>
    </location>
</feature>
<feature type="signal peptide" evidence="4">
    <location>
        <begin position="1"/>
        <end position="19"/>
    </location>
</feature>
<feature type="compositionally biased region" description="Low complexity" evidence="2">
    <location>
        <begin position="1526"/>
        <end position="1554"/>
    </location>
</feature>
<feature type="domain" description="Fibronectin type-III" evidence="6">
    <location>
        <begin position="820"/>
        <end position="909"/>
    </location>
</feature>
<evidence type="ECO:0000259" key="6">
    <source>
        <dbReference type="PROSITE" id="PS50853"/>
    </source>
</evidence>
<dbReference type="SMART" id="SM00408">
    <property type="entry name" value="IGc2"/>
    <property type="match status" value="2"/>
</dbReference>
<organism evidence="7 8">
    <name type="scientific">Clunio marinus</name>
    <dbReference type="NCBI Taxonomy" id="568069"/>
    <lineage>
        <taxon>Eukaryota</taxon>
        <taxon>Metazoa</taxon>
        <taxon>Ecdysozoa</taxon>
        <taxon>Arthropoda</taxon>
        <taxon>Hexapoda</taxon>
        <taxon>Insecta</taxon>
        <taxon>Pterygota</taxon>
        <taxon>Neoptera</taxon>
        <taxon>Endopterygota</taxon>
        <taxon>Diptera</taxon>
        <taxon>Nematocera</taxon>
        <taxon>Chironomoidea</taxon>
        <taxon>Chironomidae</taxon>
        <taxon>Clunio</taxon>
    </lineage>
</organism>
<keyword evidence="1" id="KW-0677">Repeat</keyword>
<accession>A0A1J1HXH7</accession>
<dbReference type="InterPro" id="IPR003961">
    <property type="entry name" value="FN3_dom"/>
</dbReference>
<dbReference type="InterPro" id="IPR036179">
    <property type="entry name" value="Ig-like_dom_sf"/>
</dbReference>
<keyword evidence="8" id="KW-1185">Reference proteome</keyword>
<feature type="domain" description="Fibronectin type-III" evidence="6">
    <location>
        <begin position="281"/>
        <end position="384"/>
    </location>
</feature>
<dbReference type="Gene3D" id="2.60.40.10">
    <property type="entry name" value="Immunoglobulins"/>
    <property type="match status" value="8"/>
</dbReference>
<feature type="domain" description="Ig-like" evidence="5">
    <location>
        <begin position="1000"/>
        <end position="1097"/>
    </location>
</feature>
<dbReference type="PROSITE" id="PS50853">
    <property type="entry name" value="FN3"/>
    <property type="match status" value="5"/>
</dbReference>
<evidence type="ECO:0000256" key="3">
    <source>
        <dbReference type="SAM" id="Phobius"/>
    </source>
</evidence>
<evidence type="ECO:0000256" key="1">
    <source>
        <dbReference type="ARBA" id="ARBA00022737"/>
    </source>
</evidence>
<evidence type="ECO:0000259" key="5">
    <source>
        <dbReference type="PROSITE" id="PS50835"/>
    </source>
</evidence>
<evidence type="ECO:0000313" key="8">
    <source>
        <dbReference type="Proteomes" id="UP000183832"/>
    </source>
</evidence>
<dbReference type="InterPro" id="IPR002602">
    <property type="entry name" value="DB"/>
</dbReference>
<keyword evidence="3" id="KW-1133">Transmembrane helix</keyword>
<reference evidence="7 8" key="1">
    <citation type="submission" date="2015-04" db="EMBL/GenBank/DDBJ databases">
        <authorList>
            <person name="Syromyatnikov M.Y."/>
            <person name="Popov V.N."/>
        </authorList>
    </citation>
    <scope>NUCLEOTIDE SEQUENCE [LARGE SCALE GENOMIC DNA]</scope>
</reference>
<feature type="domain" description="Fibronectin type-III" evidence="6">
    <location>
        <begin position="706"/>
        <end position="808"/>
    </location>
</feature>